<dbReference type="OrthoDB" id="287141at2"/>
<evidence type="ECO:0000256" key="1">
    <source>
        <dbReference type="SAM" id="MobiDB-lite"/>
    </source>
</evidence>
<reference evidence="2 3" key="1">
    <citation type="submission" date="2018-02" db="EMBL/GenBank/DDBJ databases">
        <title>Comparative genomes isolates from brazilian mangrove.</title>
        <authorList>
            <person name="Araujo J.E."/>
            <person name="Taketani R.G."/>
            <person name="Silva M.C.P."/>
            <person name="Loureco M.V."/>
            <person name="Andreote F.D."/>
        </authorList>
    </citation>
    <scope>NUCLEOTIDE SEQUENCE [LARGE SCALE GENOMIC DNA]</scope>
    <source>
        <strain evidence="2 3">Hex-1 MGV</strain>
    </source>
</reference>
<dbReference type="EMBL" id="PUHY01000005">
    <property type="protein sequence ID" value="PQO37554.1"/>
    <property type="molecule type" value="Genomic_DNA"/>
</dbReference>
<evidence type="ECO:0000313" key="3">
    <source>
        <dbReference type="Proteomes" id="UP000238322"/>
    </source>
</evidence>
<sequence>MAKKAKKPGKGAATKKPLSKDKLGREIANRGETLTAAEIESLAREFYQVYELLHDCASFMEIKKVAEIQAIVSGLRKKARESQKLANSQIGRKVDEMAIEMGIADRLSKFKG</sequence>
<dbReference type="RefSeq" id="WP_105328803.1">
    <property type="nucleotide sequence ID" value="NZ_PUHY01000005.1"/>
</dbReference>
<dbReference type="AlphaFoldDB" id="A0A2S8G089"/>
<feature type="region of interest" description="Disordered" evidence="1">
    <location>
        <begin position="1"/>
        <end position="26"/>
    </location>
</feature>
<organism evidence="2 3">
    <name type="scientific">Blastopirellula marina</name>
    <dbReference type="NCBI Taxonomy" id="124"/>
    <lineage>
        <taxon>Bacteria</taxon>
        <taxon>Pseudomonadati</taxon>
        <taxon>Planctomycetota</taxon>
        <taxon>Planctomycetia</taxon>
        <taxon>Pirellulales</taxon>
        <taxon>Pirellulaceae</taxon>
        <taxon>Blastopirellula</taxon>
    </lineage>
</organism>
<name>A0A2S8G089_9BACT</name>
<evidence type="ECO:0000313" key="2">
    <source>
        <dbReference type="EMBL" id="PQO37554.1"/>
    </source>
</evidence>
<comment type="caution">
    <text evidence="2">The sequence shown here is derived from an EMBL/GenBank/DDBJ whole genome shotgun (WGS) entry which is preliminary data.</text>
</comment>
<accession>A0A2S8G089</accession>
<protein>
    <submittedName>
        <fullName evidence="2">Uncharacterized protein</fullName>
    </submittedName>
</protein>
<proteinExistence type="predicted"/>
<dbReference type="Proteomes" id="UP000238322">
    <property type="component" value="Unassembled WGS sequence"/>
</dbReference>
<gene>
    <name evidence="2" type="ORF">C5Y83_06310</name>
</gene>